<proteinExistence type="predicted"/>
<protein>
    <submittedName>
        <fullName evidence="2">GNAT family N-acetyltransferase</fullName>
    </submittedName>
</protein>
<dbReference type="Pfam" id="PF13302">
    <property type="entry name" value="Acetyltransf_3"/>
    <property type="match status" value="1"/>
</dbReference>
<dbReference type="InterPro" id="IPR000182">
    <property type="entry name" value="GNAT_dom"/>
</dbReference>
<evidence type="ECO:0000259" key="1">
    <source>
        <dbReference type="PROSITE" id="PS51186"/>
    </source>
</evidence>
<dbReference type="PROSITE" id="PS51186">
    <property type="entry name" value="GNAT"/>
    <property type="match status" value="1"/>
</dbReference>
<dbReference type="EMBL" id="CP084930">
    <property type="protein sequence ID" value="USI72627.1"/>
    <property type="molecule type" value="Genomic_DNA"/>
</dbReference>
<dbReference type="Proteomes" id="UP001056937">
    <property type="component" value="Chromosome 1"/>
</dbReference>
<evidence type="ECO:0000313" key="2">
    <source>
        <dbReference type="EMBL" id="USI72627.1"/>
    </source>
</evidence>
<reference evidence="2" key="1">
    <citation type="journal article" date="2022" name="Toxins">
        <title>Genomic Analysis of Sphingopyxis sp. USTB-05 for Biodegrading Cyanobacterial Hepatotoxins.</title>
        <authorList>
            <person name="Liu C."/>
            <person name="Xu Q."/>
            <person name="Zhao Z."/>
            <person name="Zhang H."/>
            <person name="Liu X."/>
            <person name="Yin C."/>
            <person name="Liu Y."/>
            <person name="Yan H."/>
        </authorList>
    </citation>
    <scope>NUCLEOTIDE SEQUENCE</scope>
    <source>
        <strain evidence="2">NBD5</strain>
    </source>
</reference>
<sequence>MLVRPARDARPDLGTARLRLRRPVRADASAIVRIAGTWEVARGLARVPHPYAVADAHVFLERIVPQEWLWAMTLPPDDALIGVIGLAPAPTPGAAELGYWLAPAHWGQGLATEAARAVLAHGRTGFGLSQFSAHYFEDNPASGRVLHKLGFVETGRILRPCLARGAAQPSIRMALPAPA</sequence>
<name>A0ABY4X6T9_9SPHN</name>
<accession>A0ABY4X6T9</accession>
<feature type="domain" description="N-acetyltransferase" evidence="1">
    <location>
        <begin position="30"/>
        <end position="178"/>
    </location>
</feature>
<evidence type="ECO:0000313" key="3">
    <source>
        <dbReference type="Proteomes" id="UP001056937"/>
    </source>
</evidence>
<dbReference type="Gene3D" id="3.40.630.30">
    <property type="match status" value="1"/>
</dbReference>
<dbReference type="SUPFAM" id="SSF55729">
    <property type="entry name" value="Acyl-CoA N-acyltransferases (Nat)"/>
    <property type="match status" value="1"/>
</dbReference>
<dbReference type="InterPro" id="IPR051531">
    <property type="entry name" value="N-acetyltransferase"/>
</dbReference>
<keyword evidence="3" id="KW-1185">Reference proteome</keyword>
<dbReference type="RefSeq" id="WP_252166435.1">
    <property type="nucleotide sequence ID" value="NZ_CP084930.1"/>
</dbReference>
<dbReference type="InterPro" id="IPR016181">
    <property type="entry name" value="Acyl_CoA_acyltransferase"/>
</dbReference>
<gene>
    <name evidence="2" type="ORF">LHA26_15290</name>
</gene>
<organism evidence="2 3">
    <name type="scientific">Sphingomonas morindae</name>
    <dbReference type="NCBI Taxonomy" id="1541170"/>
    <lineage>
        <taxon>Bacteria</taxon>
        <taxon>Pseudomonadati</taxon>
        <taxon>Pseudomonadota</taxon>
        <taxon>Alphaproteobacteria</taxon>
        <taxon>Sphingomonadales</taxon>
        <taxon>Sphingomonadaceae</taxon>
        <taxon>Sphingomonas</taxon>
    </lineage>
</organism>
<dbReference type="PANTHER" id="PTHR43792">
    <property type="entry name" value="GNAT FAMILY, PUTATIVE (AFU_ORTHOLOGUE AFUA_3G00765)-RELATED-RELATED"/>
    <property type="match status" value="1"/>
</dbReference>